<proteinExistence type="predicted"/>
<protein>
    <recommendedName>
        <fullName evidence="3">Transposase</fullName>
    </recommendedName>
</protein>
<keyword evidence="2" id="KW-1185">Reference proteome</keyword>
<name>A0ABT0IP82_9HYPH</name>
<organism evidence="1 2">
    <name type="scientific">Neorhizobium turbinariae</name>
    <dbReference type="NCBI Taxonomy" id="2937795"/>
    <lineage>
        <taxon>Bacteria</taxon>
        <taxon>Pseudomonadati</taxon>
        <taxon>Pseudomonadota</taxon>
        <taxon>Alphaproteobacteria</taxon>
        <taxon>Hyphomicrobiales</taxon>
        <taxon>Rhizobiaceae</taxon>
        <taxon>Rhizobium/Agrobacterium group</taxon>
        <taxon>Neorhizobium</taxon>
    </lineage>
</organism>
<evidence type="ECO:0000313" key="1">
    <source>
        <dbReference type="EMBL" id="MCK8779696.1"/>
    </source>
</evidence>
<sequence length="51" mass="5777">MAELKRYIEGVIDRAIAEGMDELDACERVVCVASARRNKAKSNRPMKVLIR</sequence>
<dbReference type="EMBL" id="JALPRY010000008">
    <property type="protein sequence ID" value="MCK8779696.1"/>
    <property type="molecule type" value="Genomic_DNA"/>
</dbReference>
<gene>
    <name evidence="1" type="ORF">M0654_06815</name>
</gene>
<reference evidence="1 2" key="1">
    <citation type="submission" date="2022-04" db="EMBL/GenBank/DDBJ databases">
        <title>Rhizobium coralii sp. nov., isolated from coral Turbinaria peltata.</title>
        <authorList>
            <person name="Sun H."/>
        </authorList>
    </citation>
    <scope>NUCLEOTIDE SEQUENCE [LARGE SCALE GENOMIC DNA]</scope>
    <source>
        <strain evidence="1 2">NTR19</strain>
    </source>
</reference>
<dbReference type="Proteomes" id="UP001202827">
    <property type="component" value="Unassembled WGS sequence"/>
</dbReference>
<accession>A0ABT0IP82</accession>
<evidence type="ECO:0000313" key="2">
    <source>
        <dbReference type="Proteomes" id="UP001202827"/>
    </source>
</evidence>
<comment type="caution">
    <text evidence="1">The sequence shown here is derived from an EMBL/GenBank/DDBJ whole genome shotgun (WGS) entry which is preliminary data.</text>
</comment>
<dbReference type="RefSeq" id="WP_248682418.1">
    <property type="nucleotide sequence ID" value="NZ_JALPRY010000008.1"/>
</dbReference>
<evidence type="ECO:0008006" key="3">
    <source>
        <dbReference type="Google" id="ProtNLM"/>
    </source>
</evidence>